<protein>
    <submittedName>
        <fullName evidence="1">Uncharacterized protein</fullName>
    </submittedName>
</protein>
<organism evidence="1 2">
    <name type="scientific">Sphingomonas guangdongensis</name>
    <dbReference type="NCBI Taxonomy" id="1141890"/>
    <lineage>
        <taxon>Bacteria</taxon>
        <taxon>Pseudomonadati</taxon>
        <taxon>Pseudomonadota</taxon>
        <taxon>Alphaproteobacteria</taxon>
        <taxon>Sphingomonadales</taxon>
        <taxon>Sphingomonadaceae</taxon>
        <taxon>Sphingomonas</taxon>
    </lineage>
</organism>
<evidence type="ECO:0000313" key="1">
    <source>
        <dbReference type="EMBL" id="SOB86944.1"/>
    </source>
</evidence>
<dbReference type="RefSeq" id="WP_097063903.1">
    <property type="nucleotide sequence ID" value="NZ_OBMI01000002.1"/>
</dbReference>
<reference evidence="1 2" key="1">
    <citation type="submission" date="2017-07" db="EMBL/GenBank/DDBJ databases">
        <authorList>
            <person name="Sun Z.S."/>
            <person name="Albrecht U."/>
            <person name="Echele G."/>
            <person name="Lee C.C."/>
        </authorList>
    </citation>
    <scope>NUCLEOTIDE SEQUENCE [LARGE SCALE GENOMIC DNA]</scope>
    <source>
        <strain evidence="1 2">CGMCC 1.12672</strain>
    </source>
</reference>
<proteinExistence type="predicted"/>
<gene>
    <name evidence="1" type="ORF">SAMN06297144_2063</name>
</gene>
<keyword evidence="2" id="KW-1185">Reference proteome</keyword>
<dbReference type="AlphaFoldDB" id="A0A285QZD8"/>
<dbReference type="Proteomes" id="UP000219494">
    <property type="component" value="Unassembled WGS sequence"/>
</dbReference>
<name>A0A285QZD8_9SPHN</name>
<accession>A0A285QZD8</accession>
<evidence type="ECO:0000313" key="2">
    <source>
        <dbReference type="Proteomes" id="UP000219494"/>
    </source>
</evidence>
<dbReference type="EMBL" id="OBMI01000002">
    <property type="protein sequence ID" value="SOB86944.1"/>
    <property type="molecule type" value="Genomic_DNA"/>
</dbReference>
<sequence length="126" mass="13207">MTAFLLSLLIQAAGTPAPTPIAYRGNLTLEIEIQPPAGTAAVATNGDLVVTSLATYHAKLSTRTDRATRSRQCVLRRGFGLPAIDAGLCGSLLGCMATSPTRALVKACMLGRLTTELQRHYGVSPP</sequence>